<proteinExistence type="inferred from homology"/>
<feature type="region of interest" description="Disordered" evidence="9">
    <location>
        <begin position="1"/>
        <end position="24"/>
    </location>
</feature>
<accession>A0A5N4C1H6</accession>
<dbReference type="Proteomes" id="UP000299084">
    <property type="component" value="Unassembled WGS sequence"/>
</dbReference>
<dbReference type="AlphaFoldDB" id="A0A5N4C1H6"/>
<dbReference type="GO" id="GO:0005634">
    <property type="term" value="C:nucleus"/>
    <property type="evidence" value="ECO:0007669"/>
    <property type="project" value="UniProtKB-SubCell"/>
</dbReference>
<feature type="region of interest" description="Disordered" evidence="9">
    <location>
        <begin position="125"/>
        <end position="154"/>
    </location>
</feature>
<evidence type="ECO:0000259" key="10">
    <source>
        <dbReference type="PROSITE" id="PS50071"/>
    </source>
</evidence>
<dbReference type="SMART" id="SM00389">
    <property type="entry name" value="HOX"/>
    <property type="match status" value="1"/>
</dbReference>
<dbReference type="EMBL" id="JWIN03000037">
    <property type="protein sequence ID" value="KAB1252725.1"/>
    <property type="molecule type" value="Genomic_DNA"/>
</dbReference>
<dbReference type="STRING" id="9838.ENSCDRP00005031330"/>
<comment type="caution">
    <text evidence="11">The sequence shown here is derived from an EMBL/GenBank/DDBJ whole genome shotgun (WGS) entry which is preliminary data.</text>
</comment>
<evidence type="ECO:0000256" key="5">
    <source>
        <dbReference type="ARBA" id="ARBA00023163"/>
    </source>
</evidence>
<dbReference type="GO" id="GO:0003677">
    <property type="term" value="F:DNA binding"/>
    <property type="evidence" value="ECO:0007669"/>
    <property type="project" value="UniProtKB-UniRule"/>
</dbReference>
<keyword evidence="2" id="KW-0805">Transcription regulation</keyword>
<evidence type="ECO:0000256" key="1">
    <source>
        <dbReference type="ARBA" id="ARBA00004123"/>
    </source>
</evidence>
<organism evidence="11 12">
    <name type="scientific">Camelus dromedarius</name>
    <name type="common">Dromedary</name>
    <name type="synonym">Arabian camel</name>
    <dbReference type="NCBI Taxonomy" id="9838"/>
    <lineage>
        <taxon>Eukaryota</taxon>
        <taxon>Metazoa</taxon>
        <taxon>Chordata</taxon>
        <taxon>Craniata</taxon>
        <taxon>Vertebrata</taxon>
        <taxon>Euteleostomi</taxon>
        <taxon>Mammalia</taxon>
        <taxon>Eutheria</taxon>
        <taxon>Laurasiatheria</taxon>
        <taxon>Artiodactyla</taxon>
        <taxon>Tylopoda</taxon>
        <taxon>Camelidae</taxon>
        <taxon>Camelus</taxon>
    </lineage>
</organism>
<dbReference type="PANTHER" id="PTHR11850">
    <property type="entry name" value="HOMEOBOX PROTEIN TRANSCRIPTION FACTORS"/>
    <property type="match status" value="1"/>
</dbReference>
<evidence type="ECO:0000256" key="3">
    <source>
        <dbReference type="ARBA" id="ARBA00023125"/>
    </source>
</evidence>
<evidence type="ECO:0000256" key="2">
    <source>
        <dbReference type="ARBA" id="ARBA00023015"/>
    </source>
</evidence>
<feature type="DNA-binding region" description="Homeobox" evidence="8">
    <location>
        <begin position="38"/>
        <end position="100"/>
    </location>
</feature>
<protein>
    <submittedName>
        <fullName evidence="11">Homeobox protein TGIF2LX</fullName>
    </submittedName>
</protein>
<dbReference type="Pfam" id="PF05920">
    <property type="entry name" value="Homeobox_KN"/>
    <property type="match status" value="1"/>
</dbReference>
<reference evidence="11 12" key="1">
    <citation type="journal article" date="2019" name="Mol. Ecol. Resour.">
        <title>Improving Illumina assemblies with Hi-C and long reads: an example with the North African dromedary.</title>
        <authorList>
            <person name="Elbers J.P."/>
            <person name="Rogers M.F."/>
            <person name="Perelman P.L."/>
            <person name="Proskuryakova A.A."/>
            <person name="Serdyukova N.A."/>
            <person name="Johnson W.E."/>
            <person name="Horin P."/>
            <person name="Corander J."/>
            <person name="Murphy D."/>
            <person name="Burger P.A."/>
        </authorList>
    </citation>
    <scope>NUCLEOTIDE SEQUENCE [LARGE SCALE GENOMIC DNA]</scope>
    <source>
        <strain evidence="11">Drom800</strain>
        <tissue evidence="11">Blood</tissue>
    </source>
</reference>
<gene>
    <name evidence="11" type="ORF">Cadr_000003056</name>
</gene>
<keyword evidence="4 8" id="KW-0371">Homeobox</keyword>
<dbReference type="InterPro" id="IPR050224">
    <property type="entry name" value="TALE_homeobox"/>
</dbReference>
<dbReference type="PROSITE" id="PS50071">
    <property type="entry name" value="HOMEOBOX_2"/>
    <property type="match status" value="1"/>
</dbReference>
<evidence type="ECO:0000256" key="4">
    <source>
        <dbReference type="ARBA" id="ARBA00023155"/>
    </source>
</evidence>
<evidence type="ECO:0000256" key="9">
    <source>
        <dbReference type="SAM" id="MobiDB-lite"/>
    </source>
</evidence>
<comment type="similarity">
    <text evidence="7">Belongs to the TALE/TGIF homeobox family.</text>
</comment>
<dbReference type="FunFam" id="1.10.10.60:FF:000059">
    <property type="entry name" value="TGFB-induced factor homeobox 1"/>
    <property type="match status" value="1"/>
</dbReference>
<evidence type="ECO:0000256" key="7">
    <source>
        <dbReference type="ARBA" id="ARBA00038021"/>
    </source>
</evidence>
<name>A0A5N4C1H6_CAMDR</name>
<keyword evidence="3 8" id="KW-0238">DNA-binding</keyword>
<keyword evidence="5" id="KW-0804">Transcription</keyword>
<feature type="compositionally biased region" description="Polar residues" evidence="9">
    <location>
        <begin position="10"/>
        <end position="22"/>
    </location>
</feature>
<dbReference type="Gene3D" id="1.10.10.60">
    <property type="entry name" value="Homeodomain-like"/>
    <property type="match status" value="1"/>
</dbReference>
<dbReference type="GO" id="GO:0006355">
    <property type="term" value="P:regulation of DNA-templated transcription"/>
    <property type="evidence" value="ECO:0007669"/>
    <property type="project" value="InterPro"/>
</dbReference>
<comment type="subcellular location">
    <subcellularLocation>
        <location evidence="1 8">Nucleus</location>
    </subcellularLocation>
</comment>
<keyword evidence="6 8" id="KW-0539">Nucleus</keyword>
<dbReference type="InterPro" id="IPR008422">
    <property type="entry name" value="KN_HD"/>
</dbReference>
<evidence type="ECO:0000256" key="8">
    <source>
        <dbReference type="PROSITE-ProRule" id="PRU00108"/>
    </source>
</evidence>
<dbReference type="InterPro" id="IPR001356">
    <property type="entry name" value="HD"/>
</dbReference>
<evidence type="ECO:0000313" key="12">
    <source>
        <dbReference type="Proteomes" id="UP000299084"/>
    </source>
</evidence>
<dbReference type="InterPro" id="IPR009057">
    <property type="entry name" value="Homeodomain-like_sf"/>
</dbReference>
<dbReference type="CDD" id="cd00086">
    <property type="entry name" value="homeodomain"/>
    <property type="match status" value="1"/>
</dbReference>
<dbReference type="SUPFAM" id="SSF46689">
    <property type="entry name" value="Homeodomain-like"/>
    <property type="match status" value="1"/>
</dbReference>
<evidence type="ECO:0000256" key="6">
    <source>
        <dbReference type="ARBA" id="ARBA00023242"/>
    </source>
</evidence>
<feature type="domain" description="Homeobox" evidence="10">
    <location>
        <begin position="36"/>
        <end position="99"/>
    </location>
</feature>
<evidence type="ECO:0000313" key="11">
    <source>
        <dbReference type="EMBL" id="KAB1252725.1"/>
    </source>
</evidence>
<dbReference type="OrthoDB" id="10056939at2759"/>
<sequence length="229" mass="26028">MESAEERPVETQSPAQGTSVESDSYIATDKVLGSLESKRKHKGYLPTKSVKILRDWLYEHRRKAYPSEREKRMLAEQTNLSFTQVSNWFMNARRRILPEILQQAGSDPNLITTYHQKGKTADVTYQQSTDPSMKARSGPTDPDKIQGLPLSPLPMDQKSGEKLEDLEWVPKFQPMEKDKIFTGSPLLPSSPEPVSTDKYIDFSNFYLLVDAAVQKAAELELQKKQEPNP</sequence>
<keyword evidence="12" id="KW-1185">Reference proteome</keyword>
<dbReference type="KEGG" id="cdk:105085539"/>